<dbReference type="OrthoDB" id="8934322at2759"/>
<keyword evidence="2" id="KW-1185">Reference proteome</keyword>
<dbReference type="AlphaFoldDB" id="A0A8X6GFM3"/>
<dbReference type="EMBL" id="BMAO01015601">
    <property type="protein sequence ID" value="GFR02928.1"/>
    <property type="molecule type" value="Genomic_DNA"/>
</dbReference>
<sequence>MMVTEENKSETKKRKLLSEYEQNIRKKTNLNLEKMEDTETKLKIFPILEDEYLDLLKQKMYVGKVNEKKETSRLIKELSSHWPLTGRSHLKRVRWTQQK</sequence>
<comment type="caution">
    <text evidence="1">The sequence shown here is derived from an EMBL/GenBank/DDBJ whole genome shotgun (WGS) entry which is preliminary data.</text>
</comment>
<evidence type="ECO:0000313" key="1">
    <source>
        <dbReference type="EMBL" id="GFR02928.1"/>
    </source>
</evidence>
<accession>A0A8X6GFM3</accession>
<protein>
    <submittedName>
        <fullName evidence="1">Uncharacterized protein</fullName>
    </submittedName>
</protein>
<reference evidence="1" key="1">
    <citation type="submission" date="2020-07" db="EMBL/GenBank/DDBJ databases">
        <title>Multicomponent nature underlies the extraordinary mechanical properties of spider dragline silk.</title>
        <authorList>
            <person name="Kono N."/>
            <person name="Nakamura H."/>
            <person name="Mori M."/>
            <person name="Yoshida Y."/>
            <person name="Ohtoshi R."/>
            <person name="Malay A.D."/>
            <person name="Moran D.A.P."/>
            <person name="Tomita M."/>
            <person name="Numata K."/>
            <person name="Arakawa K."/>
        </authorList>
    </citation>
    <scope>NUCLEOTIDE SEQUENCE</scope>
</reference>
<evidence type="ECO:0000313" key="2">
    <source>
        <dbReference type="Proteomes" id="UP000887116"/>
    </source>
</evidence>
<feature type="non-terminal residue" evidence="1">
    <location>
        <position position="1"/>
    </location>
</feature>
<gene>
    <name evidence="1" type="ORF">TNCT_423121</name>
</gene>
<name>A0A8X6GFM3_TRICU</name>
<dbReference type="Proteomes" id="UP000887116">
    <property type="component" value="Unassembled WGS sequence"/>
</dbReference>
<organism evidence="1 2">
    <name type="scientific">Trichonephila clavata</name>
    <name type="common">Joro spider</name>
    <name type="synonym">Nephila clavata</name>
    <dbReference type="NCBI Taxonomy" id="2740835"/>
    <lineage>
        <taxon>Eukaryota</taxon>
        <taxon>Metazoa</taxon>
        <taxon>Ecdysozoa</taxon>
        <taxon>Arthropoda</taxon>
        <taxon>Chelicerata</taxon>
        <taxon>Arachnida</taxon>
        <taxon>Araneae</taxon>
        <taxon>Araneomorphae</taxon>
        <taxon>Entelegynae</taxon>
        <taxon>Araneoidea</taxon>
        <taxon>Nephilidae</taxon>
        <taxon>Trichonephila</taxon>
    </lineage>
</organism>
<proteinExistence type="predicted"/>